<organism evidence="2 3">
    <name type="scientific">Bifidobacterium stellenboschense</name>
    <dbReference type="NCBI Taxonomy" id="762211"/>
    <lineage>
        <taxon>Bacteria</taxon>
        <taxon>Bacillati</taxon>
        <taxon>Actinomycetota</taxon>
        <taxon>Actinomycetes</taxon>
        <taxon>Bifidobacteriales</taxon>
        <taxon>Bifidobacteriaceae</taxon>
        <taxon>Bifidobacterium</taxon>
    </lineage>
</organism>
<name>A0A087DJH3_9BIFI</name>
<dbReference type="PANTHER" id="PTHR11614">
    <property type="entry name" value="PHOSPHOLIPASE-RELATED"/>
    <property type="match status" value="1"/>
</dbReference>
<reference evidence="2 3" key="1">
    <citation type="submission" date="2014-03" db="EMBL/GenBank/DDBJ databases">
        <title>Genomics of Bifidobacteria.</title>
        <authorList>
            <person name="Ventura M."/>
            <person name="Milani C."/>
            <person name="Lugli G.A."/>
        </authorList>
    </citation>
    <scope>NUCLEOTIDE SEQUENCE [LARGE SCALE GENOMIC DNA]</scope>
    <source>
        <strain evidence="2 3">DSM 23968</strain>
    </source>
</reference>
<evidence type="ECO:0000313" key="2">
    <source>
        <dbReference type="EMBL" id="KFI95673.1"/>
    </source>
</evidence>
<gene>
    <name evidence="2" type="ORF">BSTEL_0479</name>
</gene>
<protein>
    <submittedName>
        <fullName evidence="2">Lysophospholipase</fullName>
        <ecNumber evidence="2">3.1.1.5</ecNumber>
    </submittedName>
</protein>
<dbReference type="InterPro" id="IPR051044">
    <property type="entry name" value="MAG_DAG_Lipase"/>
</dbReference>
<dbReference type="AlphaFoldDB" id="A0A087DJH3"/>
<keyword evidence="3" id="KW-1185">Reference proteome</keyword>
<evidence type="ECO:0000259" key="1">
    <source>
        <dbReference type="Pfam" id="PF12146"/>
    </source>
</evidence>
<dbReference type="Proteomes" id="UP000029004">
    <property type="component" value="Unassembled WGS sequence"/>
</dbReference>
<dbReference type="eggNOG" id="COG2267">
    <property type="taxonomic scope" value="Bacteria"/>
</dbReference>
<dbReference type="InterPro" id="IPR022742">
    <property type="entry name" value="Hydrolase_4"/>
</dbReference>
<dbReference type="SUPFAM" id="SSF53474">
    <property type="entry name" value="alpha/beta-Hydrolases"/>
    <property type="match status" value="1"/>
</dbReference>
<comment type="caution">
    <text evidence="2">The sequence shown here is derived from an EMBL/GenBank/DDBJ whole genome shotgun (WGS) entry which is preliminary data.</text>
</comment>
<accession>A0A087DJH3</accession>
<dbReference type="GO" id="GO:0004622">
    <property type="term" value="F:phosphatidylcholine lysophospholipase activity"/>
    <property type="evidence" value="ECO:0007669"/>
    <property type="project" value="UniProtKB-EC"/>
</dbReference>
<feature type="domain" description="Serine aminopeptidase S33" evidence="1">
    <location>
        <begin position="83"/>
        <end position="336"/>
    </location>
</feature>
<proteinExistence type="predicted"/>
<keyword evidence="2" id="KW-0378">Hydrolase</keyword>
<dbReference type="EC" id="3.1.1.5" evidence="2"/>
<evidence type="ECO:0000313" key="3">
    <source>
        <dbReference type="Proteomes" id="UP000029004"/>
    </source>
</evidence>
<dbReference type="Gene3D" id="3.40.50.1820">
    <property type="entry name" value="alpha/beta hydrolase"/>
    <property type="match status" value="1"/>
</dbReference>
<dbReference type="STRING" id="762211.BSTEL_0479"/>
<dbReference type="Pfam" id="PF12146">
    <property type="entry name" value="Hydrolase_4"/>
    <property type="match status" value="1"/>
</dbReference>
<dbReference type="EMBL" id="JGZP01000016">
    <property type="protein sequence ID" value="KFI95673.1"/>
    <property type="molecule type" value="Genomic_DNA"/>
</dbReference>
<dbReference type="InterPro" id="IPR029058">
    <property type="entry name" value="AB_hydrolase_fold"/>
</dbReference>
<sequence>MTQLNMIDERRYAETMRGTVIPALEACRDEGWFDPSAAERAAGLEPLPGNMDTGGRSGQLHYLCYDAAKFDAQREAGATAAFRGAIVISHGFTEFAEKYDELVWYFLLAGYSVCVLDHRGHGKSARDVDNPCLVWIDDWRRYVADLAGFAETIGQSYADGRPLNLFCHSMGGGIGAAVLERYPSLFDRAVLSAPMIAPQTGMAMWLARALVGALCACGLGRHRVFGQKDFDGVLDLGPYQLSSEPRERWYHQLRCDNPEYQTYCASFEWVRQAMHMNRAVLNPAACAEIETPILLFQCGHDIWVRNQPQTEFVRRVKDGSGQATLVHLPDSEHEVFSMPNKVYEPYLERILAFYGEKVLAED</sequence>